<organism evidence="4 5">
    <name type="scientific">Phaeomoniella chlamydospora</name>
    <name type="common">Phaeoacremonium chlamydosporum</name>
    <dbReference type="NCBI Taxonomy" id="158046"/>
    <lineage>
        <taxon>Eukaryota</taxon>
        <taxon>Fungi</taxon>
        <taxon>Dikarya</taxon>
        <taxon>Ascomycota</taxon>
        <taxon>Pezizomycotina</taxon>
        <taxon>Eurotiomycetes</taxon>
        <taxon>Chaetothyriomycetidae</taxon>
        <taxon>Phaeomoniellales</taxon>
        <taxon>Phaeomoniellaceae</taxon>
        <taxon>Phaeomoniella</taxon>
    </lineage>
</organism>
<reference evidence="4 5" key="1">
    <citation type="submission" date="2015-05" db="EMBL/GenBank/DDBJ databases">
        <title>Distinctive expansion of gene families associated with plant cell wall degradation and secondary metabolism in the genomes of grapevine trunk pathogens.</title>
        <authorList>
            <person name="Lawrence D.P."/>
            <person name="Travadon R."/>
            <person name="Rolshausen P.E."/>
            <person name="Baumgartner K."/>
        </authorList>
    </citation>
    <scope>NUCLEOTIDE SEQUENCE [LARGE SCALE GENOMIC DNA]</scope>
    <source>
        <strain evidence="4">UCRPC4</strain>
    </source>
</reference>
<keyword evidence="1" id="KW-0862">Zinc</keyword>
<evidence type="ECO:0000313" key="5">
    <source>
        <dbReference type="Proteomes" id="UP000053317"/>
    </source>
</evidence>
<feature type="compositionally biased region" description="Polar residues" evidence="2">
    <location>
        <begin position="151"/>
        <end position="168"/>
    </location>
</feature>
<dbReference type="GO" id="GO:0098826">
    <property type="term" value="C:endoplasmic reticulum tubular network membrane"/>
    <property type="evidence" value="ECO:0007669"/>
    <property type="project" value="UniProtKB-UniRule"/>
</dbReference>
<feature type="compositionally biased region" description="Low complexity" evidence="2">
    <location>
        <begin position="197"/>
        <end position="224"/>
    </location>
</feature>
<dbReference type="Proteomes" id="UP000053317">
    <property type="component" value="Unassembled WGS sequence"/>
</dbReference>
<dbReference type="AlphaFoldDB" id="A0A0G2E6S4"/>
<proteinExistence type="inferred from homology"/>
<feature type="region of interest" description="Disordered" evidence="2">
    <location>
        <begin position="318"/>
        <end position="411"/>
    </location>
</feature>
<dbReference type="GO" id="GO:0071788">
    <property type="term" value="P:endoplasmic reticulum tubular network maintenance"/>
    <property type="evidence" value="ECO:0007669"/>
    <property type="project" value="UniProtKB-UniRule"/>
</dbReference>
<keyword evidence="5" id="KW-1185">Reference proteome</keyword>
<dbReference type="GO" id="GO:0008270">
    <property type="term" value="F:zinc ion binding"/>
    <property type="evidence" value="ECO:0007669"/>
    <property type="project" value="UniProtKB-KW"/>
</dbReference>
<keyword evidence="1" id="KW-0812">Transmembrane</keyword>
<comment type="subcellular location">
    <subcellularLocation>
        <location evidence="1">Endoplasmic reticulum membrane</location>
        <topology evidence="1">Multi-pass membrane protein</topology>
    </subcellularLocation>
</comment>
<protein>
    <recommendedName>
        <fullName evidence="1">Endoplasmic reticulum junction formation protein lunapark</fullName>
    </recommendedName>
</protein>
<dbReference type="OrthoDB" id="1725934at2759"/>
<keyword evidence="1" id="KW-0472">Membrane</keyword>
<comment type="caution">
    <text evidence="4">The sequence shown here is derived from an EMBL/GenBank/DDBJ whole genome shotgun (WGS) entry which is preliminary data.</text>
</comment>
<keyword evidence="1" id="KW-0256">Endoplasmic reticulum</keyword>
<dbReference type="InterPro" id="IPR040115">
    <property type="entry name" value="Lnp"/>
</dbReference>
<dbReference type="InterPro" id="IPR019273">
    <property type="entry name" value="Lunapark_Znf"/>
</dbReference>
<feature type="region of interest" description="Disordered" evidence="2">
    <location>
        <begin position="138"/>
        <end position="243"/>
    </location>
</feature>
<feature type="transmembrane region" description="Helical" evidence="1">
    <location>
        <begin position="73"/>
        <end position="90"/>
    </location>
</feature>
<feature type="compositionally biased region" description="Low complexity" evidence="2">
    <location>
        <begin position="232"/>
        <end position="243"/>
    </location>
</feature>
<dbReference type="PANTHER" id="PTHR22166">
    <property type="entry name" value="ENDOPLASMIC RETICULUM JUNCTION FORMATION PROTEIN LUNAPARK"/>
    <property type="match status" value="1"/>
</dbReference>
<feature type="compositionally biased region" description="Polar residues" evidence="2">
    <location>
        <begin position="389"/>
        <end position="411"/>
    </location>
</feature>
<keyword evidence="1" id="KW-0479">Metal-binding</keyword>
<keyword evidence="1" id="KW-1133">Transmembrane helix</keyword>
<dbReference type="PANTHER" id="PTHR22166:SF12">
    <property type="entry name" value="ENDOPLASMIC RETICULUM JUNCTION FORMATION PROTEIN LUNAPARK"/>
    <property type="match status" value="1"/>
</dbReference>
<reference evidence="4 5" key="2">
    <citation type="submission" date="2015-05" db="EMBL/GenBank/DDBJ databases">
        <authorList>
            <person name="Morales-Cruz A."/>
            <person name="Amrine K.C."/>
            <person name="Cantu D."/>
        </authorList>
    </citation>
    <scope>NUCLEOTIDE SEQUENCE [LARGE SCALE GENOMIC DNA]</scope>
    <source>
        <strain evidence="4">UCRPC4</strain>
    </source>
</reference>
<gene>
    <name evidence="4" type="ORF">UCRPC4_g05040</name>
</gene>
<comment type="function">
    <text evidence="1">Plays a role in determining ER morphology.</text>
</comment>
<dbReference type="Pfam" id="PF10058">
    <property type="entry name" value="Zn_ribbon_10"/>
    <property type="match status" value="1"/>
</dbReference>
<sequence>MVWPWKRDDSSPASFEKALAKLSDQITQSTIRLDTTRTRARRVKALWTLYTSIAYLIYSLIVTLILGPKNWDITHYGGIVGAPIVIFGVRKITTMFYNWRASSEQAYLDDLQKQRDRTIDKLKAATKYNSTQELLNKYGGTSAKSTPLGKGQSSRAHQKTTTPSSAPRQKQAPGRTGIAPPPTANIPGRQKSPSQVPSTPARPASRDAPSSPSPVSVPYVPDEPGFAPNAFPPSQSFPQAPQFQSQSHWYDRLFDVLLGEDETLPKNRLVLICSECRLVNGQAPPGVKSLDDFGKWRCGGCGAWNGQESETRKVLQAMREKEERDRKEGWEAVSRGDEMKDVSETPSTLKEGAQKRNTRDVIPSSDGEDDEDDQNHSDEGSQLDESSERISANPSRRVTRSARNSEVSTEL</sequence>
<comment type="domain">
    <text evidence="1">The C4-type zinc finger motif is necessary both for its ER three-way tubular junction localization and formation.</text>
</comment>
<name>A0A0G2E6S4_PHACM</name>
<evidence type="ECO:0000259" key="3">
    <source>
        <dbReference type="Pfam" id="PF10058"/>
    </source>
</evidence>
<dbReference type="GO" id="GO:1903373">
    <property type="term" value="P:positive regulation of endoplasmic reticulum tubular network organization"/>
    <property type="evidence" value="ECO:0007669"/>
    <property type="project" value="UniProtKB-UniRule"/>
</dbReference>
<dbReference type="EMBL" id="LCWF01000127">
    <property type="protein sequence ID" value="KKY18329.1"/>
    <property type="molecule type" value="Genomic_DNA"/>
</dbReference>
<evidence type="ECO:0000313" key="4">
    <source>
        <dbReference type="EMBL" id="KKY18329.1"/>
    </source>
</evidence>
<accession>A0A0G2E6S4</accession>
<feature type="transmembrane region" description="Helical" evidence="1">
    <location>
        <begin position="47"/>
        <end position="67"/>
    </location>
</feature>
<evidence type="ECO:0000256" key="1">
    <source>
        <dbReference type="RuleBase" id="RU367073"/>
    </source>
</evidence>
<evidence type="ECO:0000256" key="2">
    <source>
        <dbReference type="SAM" id="MobiDB-lite"/>
    </source>
</evidence>
<feature type="compositionally biased region" description="Basic and acidic residues" evidence="2">
    <location>
        <begin position="318"/>
        <end position="343"/>
    </location>
</feature>
<keyword evidence="1" id="KW-0863">Zinc-finger</keyword>
<feature type="domain" description="Lunapark zinc ribbon" evidence="3">
    <location>
        <begin position="249"/>
        <end position="305"/>
    </location>
</feature>
<comment type="similarity">
    <text evidence="1">Belongs to the lunapark family.</text>
</comment>